<gene>
    <name evidence="2" type="ORF">LOKVESSMR4R_00959</name>
</gene>
<dbReference type="Pfam" id="PF07784">
    <property type="entry name" value="DUF1622"/>
    <property type="match status" value="1"/>
</dbReference>
<evidence type="ECO:0000256" key="1">
    <source>
        <dbReference type="SAM" id="Phobius"/>
    </source>
</evidence>
<dbReference type="PANTHER" id="PTHR38468">
    <property type="entry name" value="SLL0939 PROTEIN"/>
    <property type="match status" value="1"/>
</dbReference>
<proteinExistence type="predicted"/>
<sequence length="122" mass="13210">MAGTLSHAILDGAARVLEAAGVAAILLGAAIALAHVIGGILRRDDGEKLFERFRTELAKSILIGVEFLIAADIIGTVIVDPSLDSLAVLALIVLIRTFLSFSLEVEIEGRWPWNRNRNRHED</sequence>
<feature type="transmembrane region" description="Helical" evidence="1">
    <location>
        <begin position="20"/>
        <end position="41"/>
    </location>
</feature>
<reference evidence="2 3" key="1">
    <citation type="submission" date="2017-05" db="EMBL/GenBank/DDBJ databases">
        <title>Genome Sequence of Loktanella vestfoldensis Strain SMR4r Isolated from a Culture of the Diatom Skeletonema marinoi.</title>
        <authorList>
            <person name="Topel M."/>
            <person name="Pinder M.I.M."/>
            <person name="Johansson O.N."/>
            <person name="Kourtchenko O."/>
            <person name="Godhe A."/>
            <person name="Clarke A.K."/>
        </authorList>
    </citation>
    <scope>NUCLEOTIDE SEQUENCE [LARGE SCALE GENOMIC DNA]</scope>
    <source>
        <strain evidence="2 3">SMR4r</strain>
    </source>
</reference>
<protein>
    <recommendedName>
        <fullName evidence="4">DUF1622 domain-containing protein</fullName>
    </recommendedName>
</protein>
<evidence type="ECO:0000313" key="3">
    <source>
        <dbReference type="Proteomes" id="UP000195273"/>
    </source>
</evidence>
<organism evidence="2 3">
    <name type="scientific">Yoonia vestfoldensis</name>
    <dbReference type="NCBI Taxonomy" id="245188"/>
    <lineage>
        <taxon>Bacteria</taxon>
        <taxon>Pseudomonadati</taxon>
        <taxon>Pseudomonadota</taxon>
        <taxon>Alphaproteobacteria</taxon>
        <taxon>Rhodobacterales</taxon>
        <taxon>Paracoccaceae</taxon>
        <taxon>Yoonia</taxon>
    </lineage>
</organism>
<dbReference type="STRING" id="1122181.GCA_000382265_00825"/>
<dbReference type="EMBL" id="CP021431">
    <property type="protein sequence ID" value="ARU00290.1"/>
    <property type="molecule type" value="Genomic_DNA"/>
</dbReference>
<keyword evidence="1" id="KW-1133">Transmembrane helix</keyword>
<keyword evidence="1" id="KW-0812">Transmembrane</keyword>
<dbReference type="AlphaFoldDB" id="A0A1Y0EA70"/>
<feature type="transmembrane region" description="Helical" evidence="1">
    <location>
        <begin position="61"/>
        <end position="79"/>
    </location>
</feature>
<evidence type="ECO:0008006" key="4">
    <source>
        <dbReference type="Google" id="ProtNLM"/>
    </source>
</evidence>
<keyword evidence="3" id="KW-1185">Reference proteome</keyword>
<dbReference type="PANTHER" id="PTHR38468:SF1">
    <property type="entry name" value="SLL0939 PROTEIN"/>
    <property type="match status" value="1"/>
</dbReference>
<name>A0A1Y0EA70_9RHOB</name>
<accession>A0A1Y0EA70</accession>
<dbReference type="InterPro" id="IPR012427">
    <property type="entry name" value="DUF1622"/>
</dbReference>
<dbReference type="OrthoDB" id="9812897at2"/>
<dbReference type="KEGG" id="lvs:LOKVESSMR4R_00959"/>
<evidence type="ECO:0000313" key="2">
    <source>
        <dbReference type="EMBL" id="ARU00290.1"/>
    </source>
</evidence>
<keyword evidence="1" id="KW-0472">Membrane</keyword>
<feature type="transmembrane region" description="Helical" evidence="1">
    <location>
        <begin position="85"/>
        <end position="105"/>
    </location>
</feature>
<dbReference type="Proteomes" id="UP000195273">
    <property type="component" value="Chromosome"/>
</dbReference>